<keyword evidence="2" id="KW-0479">Metal-binding</keyword>
<dbReference type="Proteomes" id="UP000325577">
    <property type="component" value="Linkage Group LG6"/>
</dbReference>
<evidence type="ECO:0000256" key="3">
    <source>
        <dbReference type="ARBA" id="ARBA00022833"/>
    </source>
</evidence>
<dbReference type="InterPro" id="IPR004910">
    <property type="entry name" value="Yippee/Mis18/Cereblon"/>
</dbReference>
<dbReference type="AlphaFoldDB" id="A0A5J4ZLM2"/>
<dbReference type="PROSITE" id="PS51792">
    <property type="entry name" value="YIPPEE"/>
    <property type="match status" value="1"/>
</dbReference>
<dbReference type="GO" id="GO:0046872">
    <property type="term" value="F:metal ion binding"/>
    <property type="evidence" value="ECO:0007669"/>
    <property type="project" value="UniProtKB-KW"/>
</dbReference>
<evidence type="ECO:0000313" key="6">
    <source>
        <dbReference type="EMBL" id="KAA8519753.1"/>
    </source>
</evidence>
<dbReference type="Pfam" id="PF03226">
    <property type="entry name" value="Yippee-Mis18"/>
    <property type="match status" value="1"/>
</dbReference>
<evidence type="ECO:0000256" key="2">
    <source>
        <dbReference type="ARBA" id="ARBA00022723"/>
    </source>
</evidence>
<keyword evidence="7" id="KW-1185">Reference proteome</keyword>
<dbReference type="InterPro" id="IPR039058">
    <property type="entry name" value="Yippee_fam"/>
</dbReference>
<name>A0A5J4ZLM2_9ASTE</name>
<proteinExistence type="inferred from homology"/>
<protein>
    <recommendedName>
        <fullName evidence="4">Protein yippee-like</fullName>
    </recommendedName>
</protein>
<gene>
    <name evidence="6" type="ORF">F0562_014009</name>
</gene>
<feature type="domain" description="Yippee" evidence="5">
    <location>
        <begin position="12"/>
        <end position="112"/>
    </location>
</feature>
<keyword evidence="3" id="KW-0862">Zinc</keyword>
<dbReference type="EMBL" id="CM018049">
    <property type="protein sequence ID" value="KAA8519753.1"/>
    <property type="molecule type" value="Genomic_DNA"/>
</dbReference>
<evidence type="ECO:0000259" key="5">
    <source>
        <dbReference type="PROSITE" id="PS51792"/>
    </source>
</evidence>
<dbReference type="OrthoDB" id="6407410at2759"/>
<evidence type="ECO:0000256" key="1">
    <source>
        <dbReference type="ARBA" id="ARBA00005613"/>
    </source>
</evidence>
<reference evidence="6 7" key="1">
    <citation type="submission" date="2019-09" db="EMBL/GenBank/DDBJ databases">
        <title>A chromosome-level genome assembly of the Chinese tupelo Nyssa sinensis.</title>
        <authorList>
            <person name="Yang X."/>
            <person name="Kang M."/>
            <person name="Yang Y."/>
            <person name="Xiong H."/>
            <person name="Wang M."/>
            <person name="Zhang Z."/>
            <person name="Wang Z."/>
            <person name="Wu H."/>
            <person name="Ma T."/>
            <person name="Liu J."/>
            <person name="Xi Z."/>
        </authorList>
    </citation>
    <scope>NUCLEOTIDE SEQUENCE [LARGE SCALE GENOMIC DNA]</scope>
    <source>
        <strain evidence="6">J267</strain>
        <tissue evidence="6">Leaf</tissue>
    </source>
</reference>
<sequence>MGRLFLVELEGRAYRCRCCDSPLALAGDVVYRSFNCSHILGRAYLFNCVVNVSVGPREERLIMLSGRYTVADIFCCCCGQILGWKYLAAHEKDQKSVEGKFVLEGRRIAEDIAEEFDLDPHPSSSDLSS</sequence>
<organism evidence="6 7">
    <name type="scientific">Nyssa sinensis</name>
    <dbReference type="NCBI Taxonomy" id="561372"/>
    <lineage>
        <taxon>Eukaryota</taxon>
        <taxon>Viridiplantae</taxon>
        <taxon>Streptophyta</taxon>
        <taxon>Embryophyta</taxon>
        <taxon>Tracheophyta</taxon>
        <taxon>Spermatophyta</taxon>
        <taxon>Magnoliopsida</taxon>
        <taxon>eudicotyledons</taxon>
        <taxon>Gunneridae</taxon>
        <taxon>Pentapetalae</taxon>
        <taxon>asterids</taxon>
        <taxon>Cornales</taxon>
        <taxon>Nyssaceae</taxon>
        <taxon>Nyssa</taxon>
    </lineage>
</organism>
<evidence type="ECO:0000313" key="7">
    <source>
        <dbReference type="Proteomes" id="UP000325577"/>
    </source>
</evidence>
<accession>A0A5J4ZLM2</accession>
<evidence type="ECO:0000256" key="4">
    <source>
        <dbReference type="RuleBase" id="RU110713"/>
    </source>
</evidence>
<dbReference type="InterPro" id="IPR034751">
    <property type="entry name" value="Yippee"/>
</dbReference>
<dbReference type="PANTHER" id="PTHR13848">
    <property type="entry name" value="PROTEIN YIPPEE-LIKE CG15309-RELATED"/>
    <property type="match status" value="1"/>
</dbReference>
<comment type="similarity">
    <text evidence="1 4">Belongs to the yippee family.</text>
</comment>